<dbReference type="InterPro" id="IPR047262">
    <property type="entry name" value="PRX-like1"/>
</dbReference>
<dbReference type="Pfam" id="PF08534">
    <property type="entry name" value="Redoxin"/>
    <property type="match status" value="1"/>
</dbReference>
<dbReference type="InterPro" id="IPR036249">
    <property type="entry name" value="Thioredoxin-like_sf"/>
</dbReference>
<gene>
    <name evidence="2" type="ORF">MFFC18_31470</name>
</gene>
<organism evidence="2 3">
    <name type="scientific">Mariniblastus fucicola</name>
    <dbReference type="NCBI Taxonomy" id="980251"/>
    <lineage>
        <taxon>Bacteria</taxon>
        <taxon>Pseudomonadati</taxon>
        <taxon>Planctomycetota</taxon>
        <taxon>Planctomycetia</taxon>
        <taxon>Pirellulales</taxon>
        <taxon>Pirellulaceae</taxon>
        <taxon>Mariniblastus</taxon>
    </lineage>
</organism>
<reference evidence="2 3" key="1">
    <citation type="submission" date="2019-08" db="EMBL/GenBank/DDBJ databases">
        <title>Deep-cultivation of Planctomycetes and their phenomic and genomic characterization uncovers novel biology.</title>
        <authorList>
            <person name="Wiegand S."/>
            <person name="Jogler M."/>
            <person name="Boedeker C."/>
            <person name="Pinto D."/>
            <person name="Vollmers J."/>
            <person name="Rivas-Marin E."/>
            <person name="Kohn T."/>
            <person name="Peeters S.H."/>
            <person name="Heuer A."/>
            <person name="Rast P."/>
            <person name="Oberbeckmann S."/>
            <person name="Bunk B."/>
            <person name="Jeske O."/>
            <person name="Meyerdierks A."/>
            <person name="Storesund J.E."/>
            <person name="Kallscheuer N."/>
            <person name="Luecker S."/>
            <person name="Lage O.M."/>
            <person name="Pohl T."/>
            <person name="Merkel B.J."/>
            <person name="Hornburger P."/>
            <person name="Mueller R.-W."/>
            <person name="Bruemmer F."/>
            <person name="Labrenz M."/>
            <person name="Spormann A.M."/>
            <person name="Op den Camp H."/>
            <person name="Overmann J."/>
            <person name="Amann R."/>
            <person name="Jetten M.S.M."/>
            <person name="Mascher T."/>
            <person name="Medema M.H."/>
            <person name="Devos D.P."/>
            <person name="Kaster A.-K."/>
            <person name="Ovreas L."/>
            <person name="Rohde M."/>
            <person name="Galperin M.Y."/>
            <person name="Jogler C."/>
        </authorList>
    </citation>
    <scope>NUCLEOTIDE SEQUENCE [LARGE SCALE GENOMIC DNA]</scope>
    <source>
        <strain evidence="2 3">FC18</strain>
    </source>
</reference>
<evidence type="ECO:0000313" key="2">
    <source>
        <dbReference type="EMBL" id="QEG23251.1"/>
    </source>
</evidence>
<feature type="domain" description="Thioredoxin" evidence="1">
    <location>
        <begin position="9"/>
        <end position="172"/>
    </location>
</feature>
<dbReference type="OrthoDB" id="9809746at2"/>
<dbReference type="PANTHER" id="PTHR43640:SF1">
    <property type="entry name" value="THIOREDOXIN-DEPENDENT PEROXIREDOXIN"/>
    <property type="match status" value="1"/>
</dbReference>
<dbReference type="InterPro" id="IPR013766">
    <property type="entry name" value="Thioredoxin_domain"/>
</dbReference>
<dbReference type="AlphaFoldDB" id="A0A5B9PKR8"/>
<dbReference type="STRING" id="980251.GCA_001642875_00543"/>
<dbReference type="Gene3D" id="3.40.30.10">
    <property type="entry name" value="Glutaredoxin"/>
    <property type="match status" value="1"/>
</dbReference>
<dbReference type="PANTHER" id="PTHR43640">
    <property type="entry name" value="OS07G0260300 PROTEIN"/>
    <property type="match status" value="1"/>
</dbReference>
<dbReference type="InterPro" id="IPR013740">
    <property type="entry name" value="Redoxin"/>
</dbReference>
<name>A0A5B9PKR8_9BACT</name>
<sequence>MALTESTMLKLGSPMPAFELPNVLTGETVTANDFAGKPLVVMFICNHCPYVIHLSESLAEVTRGYMESGVGVIAISSNDVAEYPADSPEKMKEELKLRGYSFPYLYDQTQKVAHDFTAACTPDFFLFDADHKLVYRGRYDETRPTRIRSGVYESDNVATGKELTAAVNAVLNSETVPKTQLPSLGCNIKWKEGNEPQH</sequence>
<dbReference type="RefSeq" id="WP_075083330.1">
    <property type="nucleotide sequence ID" value="NZ_CP042912.1"/>
</dbReference>
<evidence type="ECO:0000259" key="1">
    <source>
        <dbReference type="PROSITE" id="PS51352"/>
    </source>
</evidence>
<dbReference type="CDD" id="cd02969">
    <property type="entry name" value="PRX_like1"/>
    <property type="match status" value="1"/>
</dbReference>
<dbReference type="KEGG" id="mff:MFFC18_31470"/>
<dbReference type="Proteomes" id="UP000322214">
    <property type="component" value="Chromosome"/>
</dbReference>
<dbReference type="SUPFAM" id="SSF52833">
    <property type="entry name" value="Thioredoxin-like"/>
    <property type="match status" value="1"/>
</dbReference>
<dbReference type="EMBL" id="CP042912">
    <property type="protein sequence ID" value="QEG23251.1"/>
    <property type="molecule type" value="Genomic_DNA"/>
</dbReference>
<dbReference type="GO" id="GO:0016491">
    <property type="term" value="F:oxidoreductase activity"/>
    <property type="evidence" value="ECO:0007669"/>
    <property type="project" value="InterPro"/>
</dbReference>
<dbReference type="PROSITE" id="PS51352">
    <property type="entry name" value="THIOREDOXIN_2"/>
    <property type="match status" value="1"/>
</dbReference>
<proteinExistence type="predicted"/>
<keyword evidence="3" id="KW-1185">Reference proteome</keyword>
<protein>
    <submittedName>
        <fullName evidence="2">Thiol-disulfide oxidoreductase</fullName>
    </submittedName>
</protein>
<accession>A0A5B9PKR8</accession>
<evidence type="ECO:0000313" key="3">
    <source>
        <dbReference type="Proteomes" id="UP000322214"/>
    </source>
</evidence>